<reference evidence="3 4" key="1">
    <citation type="submission" date="2019-11" db="EMBL/GenBank/DDBJ databases">
        <title>Phenotypic characterization of an OXA-22 and OXA-60 co-producing Ralstonia pickettii clinical strain.</title>
        <authorList>
            <person name="He F."/>
        </authorList>
    </citation>
    <scope>NUCLEOTIDE SEQUENCE [LARGE SCALE GENOMIC DNA]</scope>
    <source>
        <strain evidence="3 4">PSLESD1</strain>
    </source>
</reference>
<dbReference type="InterPro" id="IPR003615">
    <property type="entry name" value="HNH_nuc"/>
</dbReference>
<dbReference type="Pfam" id="PF13391">
    <property type="entry name" value="HNH_2"/>
    <property type="match status" value="1"/>
</dbReference>
<dbReference type="AlphaFoldDB" id="A0A7X2HLK0"/>
<proteinExistence type="predicted"/>
<feature type="region of interest" description="Disordered" evidence="1">
    <location>
        <begin position="148"/>
        <end position="168"/>
    </location>
</feature>
<dbReference type="EMBL" id="WJYN01000003">
    <property type="protein sequence ID" value="MRS98738.1"/>
    <property type="molecule type" value="Genomic_DNA"/>
</dbReference>
<feature type="domain" description="HNH nuclease" evidence="2">
    <location>
        <begin position="334"/>
        <end position="381"/>
    </location>
</feature>
<accession>A0A7X2HLK0</accession>
<evidence type="ECO:0000256" key="1">
    <source>
        <dbReference type="SAM" id="MobiDB-lite"/>
    </source>
</evidence>
<dbReference type="Proteomes" id="UP000441032">
    <property type="component" value="Unassembled WGS sequence"/>
</dbReference>
<protein>
    <recommendedName>
        <fullName evidence="2">HNH nuclease domain-containing protein</fullName>
    </recommendedName>
</protein>
<comment type="caution">
    <text evidence="3">The sequence shown here is derived from an EMBL/GenBank/DDBJ whole genome shotgun (WGS) entry which is preliminary data.</text>
</comment>
<evidence type="ECO:0000259" key="2">
    <source>
        <dbReference type="Pfam" id="PF13391"/>
    </source>
</evidence>
<organism evidence="3 4">
    <name type="scientific">Ralstonia pickettii</name>
    <name type="common">Burkholderia pickettii</name>
    <dbReference type="NCBI Taxonomy" id="329"/>
    <lineage>
        <taxon>Bacteria</taxon>
        <taxon>Pseudomonadati</taxon>
        <taxon>Pseudomonadota</taxon>
        <taxon>Betaproteobacteria</taxon>
        <taxon>Burkholderiales</taxon>
        <taxon>Burkholderiaceae</taxon>
        <taxon>Ralstonia</taxon>
    </lineage>
</organism>
<evidence type="ECO:0000313" key="3">
    <source>
        <dbReference type="EMBL" id="MRS98738.1"/>
    </source>
</evidence>
<evidence type="ECO:0000313" key="4">
    <source>
        <dbReference type="Proteomes" id="UP000441032"/>
    </source>
</evidence>
<gene>
    <name evidence="3" type="ORF">GJQ57_08720</name>
</gene>
<name>A0A7X2HLK0_RALPI</name>
<sequence length="413" mass="46492">MEIIERIRRLTTLEDIETMRDNAERAQLLTPDIEVALRDRTLDLYVARVLDAIGREPASLQAVEADVIAGLAALWMTSNRPNYSIRALLKRKSDLIQFASDTVSKPGKSDGYRRLVEKGFGHLVFERIVIAHPEVFSETARAFARSRLEEAERDNDEDASGRAPTAQANGRYSTNALLKTIGFHKSVPHEWYALRRDEIVHLAWVEDADFQQSYALVFERKDEDRRPTYTHWRKNVQRIMDGEYSAAYIVFGYRGPKNENQQLSNEMVLYRMSNFQEIGGDVYASITAASASIDGIAKPDAAVTPPERKYALAPVRPEQAAFRRALFERFDGRCAITGCQIAQLLDAAHLPGRNWSAGDNDAEDGILLRADRHWALDSGLIRLDAQLRLAWVSPVIHGLYGHLLAGKTNEAAD</sequence>
<dbReference type="RefSeq" id="WP_154206529.1">
    <property type="nucleotide sequence ID" value="NZ_WJYN01000003.1"/>
</dbReference>